<gene>
    <name evidence="1" type="ORF">M9H77_17118</name>
</gene>
<proteinExistence type="predicted"/>
<dbReference type="EMBL" id="CM044704">
    <property type="protein sequence ID" value="KAI5667265.1"/>
    <property type="molecule type" value="Genomic_DNA"/>
</dbReference>
<evidence type="ECO:0000313" key="1">
    <source>
        <dbReference type="EMBL" id="KAI5667265.1"/>
    </source>
</evidence>
<comment type="caution">
    <text evidence="1">The sequence shown here is derived from an EMBL/GenBank/DDBJ whole genome shotgun (WGS) entry which is preliminary data.</text>
</comment>
<sequence>MRLLLISQDRVLLVFVLRSTCLRNYHNGFGLVQIGHSSSNCRKIVGANDSKGKEVAAISSLAKKGVRPQEETGLVAYKSATYDKQQWVPKPSTTESTVAVANSKTQTSKTVVEKIIQSNYHPVRLPQSHDAAGASQEPDTLEALEVRNASAKKV</sequence>
<evidence type="ECO:0000313" key="2">
    <source>
        <dbReference type="Proteomes" id="UP001060085"/>
    </source>
</evidence>
<dbReference type="Proteomes" id="UP001060085">
    <property type="component" value="Linkage Group LG04"/>
</dbReference>
<reference evidence="2" key="1">
    <citation type="journal article" date="2023" name="Nat. Plants">
        <title>Single-cell RNA sequencing provides a high-resolution roadmap for understanding the multicellular compartmentation of specialized metabolism.</title>
        <authorList>
            <person name="Sun S."/>
            <person name="Shen X."/>
            <person name="Li Y."/>
            <person name="Li Y."/>
            <person name="Wang S."/>
            <person name="Li R."/>
            <person name="Zhang H."/>
            <person name="Shen G."/>
            <person name="Guo B."/>
            <person name="Wei J."/>
            <person name="Xu J."/>
            <person name="St-Pierre B."/>
            <person name="Chen S."/>
            <person name="Sun C."/>
        </authorList>
    </citation>
    <scope>NUCLEOTIDE SEQUENCE [LARGE SCALE GENOMIC DNA]</scope>
</reference>
<protein>
    <submittedName>
        <fullName evidence="1">Uncharacterized protein</fullName>
    </submittedName>
</protein>
<keyword evidence="2" id="KW-1185">Reference proteome</keyword>
<accession>A0ACC0B3N2</accession>
<organism evidence="1 2">
    <name type="scientific">Catharanthus roseus</name>
    <name type="common">Madagascar periwinkle</name>
    <name type="synonym">Vinca rosea</name>
    <dbReference type="NCBI Taxonomy" id="4058"/>
    <lineage>
        <taxon>Eukaryota</taxon>
        <taxon>Viridiplantae</taxon>
        <taxon>Streptophyta</taxon>
        <taxon>Embryophyta</taxon>
        <taxon>Tracheophyta</taxon>
        <taxon>Spermatophyta</taxon>
        <taxon>Magnoliopsida</taxon>
        <taxon>eudicotyledons</taxon>
        <taxon>Gunneridae</taxon>
        <taxon>Pentapetalae</taxon>
        <taxon>asterids</taxon>
        <taxon>lamiids</taxon>
        <taxon>Gentianales</taxon>
        <taxon>Apocynaceae</taxon>
        <taxon>Rauvolfioideae</taxon>
        <taxon>Vinceae</taxon>
        <taxon>Catharanthinae</taxon>
        <taxon>Catharanthus</taxon>
    </lineage>
</organism>
<name>A0ACC0B3N2_CATRO</name>